<feature type="region of interest" description="Disordered" evidence="1">
    <location>
        <begin position="1"/>
        <end position="93"/>
    </location>
</feature>
<accession>G7JB87</accession>
<reference evidence="3" key="3">
    <citation type="submission" date="2015-04" db="UniProtKB">
        <authorList>
            <consortium name="EnsemblPlants"/>
        </authorList>
    </citation>
    <scope>IDENTIFICATION</scope>
    <source>
        <strain evidence="3">cv. Jemalong A17</strain>
    </source>
</reference>
<feature type="compositionally biased region" description="Basic residues" evidence="1">
    <location>
        <begin position="29"/>
        <end position="38"/>
    </location>
</feature>
<dbReference type="EMBL" id="CM001219">
    <property type="protein sequence ID" value="AES71139.1"/>
    <property type="molecule type" value="Genomic_DNA"/>
</dbReference>
<dbReference type="AlphaFoldDB" id="G7JB87"/>
<evidence type="ECO:0000313" key="4">
    <source>
        <dbReference type="Proteomes" id="UP000002051"/>
    </source>
</evidence>
<reference evidence="2 4" key="2">
    <citation type="journal article" date="2014" name="BMC Genomics">
        <title>An improved genome release (version Mt4.0) for the model legume Medicago truncatula.</title>
        <authorList>
            <person name="Tang H."/>
            <person name="Krishnakumar V."/>
            <person name="Bidwell S."/>
            <person name="Rosen B."/>
            <person name="Chan A."/>
            <person name="Zhou S."/>
            <person name="Gentzbittel L."/>
            <person name="Childs K.L."/>
            <person name="Yandell M."/>
            <person name="Gundlach H."/>
            <person name="Mayer K.F."/>
            <person name="Schwartz D.C."/>
            <person name="Town C.D."/>
        </authorList>
    </citation>
    <scope>GENOME REANNOTATION</scope>
    <source>
        <strain evidence="3 4">cv. Jemalong A17</strain>
    </source>
</reference>
<protein>
    <submittedName>
        <fullName evidence="2 3">Uncharacterized protein</fullName>
    </submittedName>
</protein>
<dbReference type="Proteomes" id="UP000002051">
    <property type="component" value="Chromosome 3"/>
</dbReference>
<evidence type="ECO:0000256" key="1">
    <source>
        <dbReference type="SAM" id="MobiDB-lite"/>
    </source>
</evidence>
<evidence type="ECO:0000313" key="2">
    <source>
        <dbReference type="EMBL" id="AES71139.1"/>
    </source>
</evidence>
<dbReference type="HOGENOM" id="CLU_1996003_0_0_1"/>
<dbReference type="EnsemblPlants" id="AES71139">
    <property type="protein sequence ID" value="AES71139"/>
    <property type="gene ID" value="MTR_3g070480"/>
</dbReference>
<organism evidence="2 4">
    <name type="scientific">Medicago truncatula</name>
    <name type="common">Barrel medic</name>
    <name type="synonym">Medicago tribuloides</name>
    <dbReference type="NCBI Taxonomy" id="3880"/>
    <lineage>
        <taxon>Eukaryota</taxon>
        <taxon>Viridiplantae</taxon>
        <taxon>Streptophyta</taxon>
        <taxon>Embryophyta</taxon>
        <taxon>Tracheophyta</taxon>
        <taxon>Spermatophyta</taxon>
        <taxon>Magnoliopsida</taxon>
        <taxon>eudicotyledons</taxon>
        <taxon>Gunneridae</taxon>
        <taxon>Pentapetalae</taxon>
        <taxon>rosids</taxon>
        <taxon>fabids</taxon>
        <taxon>Fabales</taxon>
        <taxon>Fabaceae</taxon>
        <taxon>Papilionoideae</taxon>
        <taxon>50 kb inversion clade</taxon>
        <taxon>NPAAA clade</taxon>
        <taxon>Hologalegina</taxon>
        <taxon>IRL clade</taxon>
        <taxon>Trifolieae</taxon>
        <taxon>Medicago</taxon>
    </lineage>
</organism>
<reference evidence="2 4" key="1">
    <citation type="journal article" date="2011" name="Nature">
        <title>The Medicago genome provides insight into the evolution of rhizobial symbioses.</title>
        <authorList>
            <person name="Young N.D."/>
            <person name="Debelle F."/>
            <person name="Oldroyd G.E."/>
            <person name="Geurts R."/>
            <person name="Cannon S.B."/>
            <person name="Udvardi M.K."/>
            <person name="Benedito V.A."/>
            <person name="Mayer K.F."/>
            <person name="Gouzy J."/>
            <person name="Schoof H."/>
            <person name="Van de Peer Y."/>
            <person name="Proost S."/>
            <person name="Cook D.R."/>
            <person name="Meyers B.C."/>
            <person name="Spannagl M."/>
            <person name="Cheung F."/>
            <person name="De Mita S."/>
            <person name="Krishnakumar V."/>
            <person name="Gundlach H."/>
            <person name="Zhou S."/>
            <person name="Mudge J."/>
            <person name="Bharti A.K."/>
            <person name="Murray J.D."/>
            <person name="Naoumkina M.A."/>
            <person name="Rosen B."/>
            <person name="Silverstein K.A."/>
            <person name="Tang H."/>
            <person name="Rombauts S."/>
            <person name="Zhao P.X."/>
            <person name="Zhou P."/>
            <person name="Barbe V."/>
            <person name="Bardou P."/>
            <person name="Bechner M."/>
            <person name="Bellec A."/>
            <person name="Berger A."/>
            <person name="Berges H."/>
            <person name="Bidwell S."/>
            <person name="Bisseling T."/>
            <person name="Choisne N."/>
            <person name="Couloux A."/>
            <person name="Denny R."/>
            <person name="Deshpande S."/>
            <person name="Dai X."/>
            <person name="Doyle J.J."/>
            <person name="Dudez A.M."/>
            <person name="Farmer A.D."/>
            <person name="Fouteau S."/>
            <person name="Franken C."/>
            <person name="Gibelin C."/>
            <person name="Gish J."/>
            <person name="Goldstein S."/>
            <person name="Gonzalez A.J."/>
            <person name="Green P.J."/>
            <person name="Hallab A."/>
            <person name="Hartog M."/>
            <person name="Hua A."/>
            <person name="Humphray S.J."/>
            <person name="Jeong D.H."/>
            <person name="Jing Y."/>
            <person name="Jocker A."/>
            <person name="Kenton S.M."/>
            <person name="Kim D.J."/>
            <person name="Klee K."/>
            <person name="Lai H."/>
            <person name="Lang C."/>
            <person name="Lin S."/>
            <person name="Macmil S.L."/>
            <person name="Magdelenat G."/>
            <person name="Matthews L."/>
            <person name="McCorrison J."/>
            <person name="Monaghan E.L."/>
            <person name="Mun J.H."/>
            <person name="Najar F.Z."/>
            <person name="Nicholson C."/>
            <person name="Noirot C."/>
            <person name="O'Bleness M."/>
            <person name="Paule C.R."/>
            <person name="Poulain J."/>
            <person name="Prion F."/>
            <person name="Qin B."/>
            <person name="Qu C."/>
            <person name="Retzel E.F."/>
            <person name="Riddle C."/>
            <person name="Sallet E."/>
            <person name="Samain S."/>
            <person name="Samson N."/>
            <person name="Sanders I."/>
            <person name="Saurat O."/>
            <person name="Scarpelli C."/>
            <person name="Schiex T."/>
            <person name="Segurens B."/>
            <person name="Severin A.J."/>
            <person name="Sherrier D.J."/>
            <person name="Shi R."/>
            <person name="Sims S."/>
            <person name="Singer S.R."/>
            <person name="Sinharoy S."/>
            <person name="Sterck L."/>
            <person name="Viollet A."/>
            <person name="Wang B.B."/>
            <person name="Wang K."/>
            <person name="Wang M."/>
            <person name="Wang X."/>
            <person name="Warfsmann J."/>
            <person name="Weissenbach J."/>
            <person name="White D.D."/>
            <person name="White J.D."/>
            <person name="Wiley G.B."/>
            <person name="Wincker P."/>
            <person name="Xing Y."/>
            <person name="Yang L."/>
            <person name="Yao Z."/>
            <person name="Ying F."/>
            <person name="Zhai J."/>
            <person name="Zhou L."/>
            <person name="Zuber A."/>
            <person name="Denarie J."/>
            <person name="Dixon R.A."/>
            <person name="May G.D."/>
            <person name="Schwartz D.C."/>
            <person name="Rogers J."/>
            <person name="Quetier F."/>
            <person name="Town C.D."/>
            <person name="Roe B.A."/>
        </authorList>
    </citation>
    <scope>NUCLEOTIDE SEQUENCE [LARGE SCALE GENOMIC DNA]</scope>
    <source>
        <strain evidence="2">A17</strain>
        <strain evidence="3 4">cv. Jemalong A17</strain>
    </source>
</reference>
<dbReference type="PaxDb" id="3880-AES71139"/>
<evidence type="ECO:0000313" key="3">
    <source>
        <dbReference type="EnsemblPlants" id="AES71139"/>
    </source>
</evidence>
<sequence length="125" mass="14375">MMLMVTLTQIESKNENDGVGAMEYNNQKPTKKKRRAKKEKVGKNGDESNVLPTNGKYEKDTNSNGNDDSYVQESSSQYFKENEDNGGGKENEQRKVGHFCETCEEEFESRNKLHKHLSDYGRMQQ</sequence>
<name>G7JB87_MEDTR</name>
<gene>
    <name evidence="2" type="ordered locus">MTR_3g070480</name>
</gene>
<dbReference type="OrthoDB" id="5894at2759"/>
<feature type="compositionally biased region" description="Polar residues" evidence="1">
    <location>
        <begin position="62"/>
        <end position="79"/>
    </location>
</feature>
<proteinExistence type="predicted"/>
<feature type="compositionally biased region" description="Polar residues" evidence="1">
    <location>
        <begin position="1"/>
        <end position="11"/>
    </location>
</feature>
<feature type="compositionally biased region" description="Basic and acidic residues" evidence="1">
    <location>
        <begin position="80"/>
        <end position="93"/>
    </location>
</feature>
<keyword evidence="4" id="KW-1185">Reference proteome</keyword>